<dbReference type="PANTHER" id="PTHR48475:SF2">
    <property type="entry name" value="RIBONUCLEASE H"/>
    <property type="match status" value="1"/>
</dbReference>
<dbReference type="InterPro" id="IPR043128">
    <property type="entry name" value="Rev_trsase/Diguanyl_cyclase"/>
</dbReference>
<dbReference type="EMBL" id="GEVL01004663">
    <property type="protein sequence ID" value="JAU72678.1"/>
    <property type="molecule type" value="Transcribed_RNA"/>
</dbReference>
<feature type="domain" description="RNase H type-1" evidence="4">
    <location>
        <begin position="1275"/>
        <end position="1404"/>
    </location>
</feature>
<feature type="compositionally biased region" description="Basic and acidic residues" evidence="2">
    <location>
        <begin position="406"/>
        <end position="417"/>
    </location>
</feature>
<feature type="compositionally biased region" description="Polar residues" evidence="2">
    <location>
        <begin position="418"/>
        <end position="433"/>
    </location>
</feature>
<dbReference type="InterPro" id="IPR036397">
    <property type="entry name" value="RNaseH_sf"/>
</dbReference>
<dbReference type="Pfam" id="PF17919">
    <property type="entry name" value="RT_RNaseH_2"/>
    <property type="match status" value="1"/>
</dbReference>
<proteinExistence type="predicted"/>
<dbReference type="InterPro" id="IPR005162">
    <property type="entry name" value="Retrotrans_gag_dom"/>
</dbReference>
<evidence type="ECO:0000313" key="5">
    <source>
        <dbReference type="EMBL" id="JAU72678.1"/>
    </source>
</evidence>
<dbReference type="PROSITE" id="PS50879">
    <property type="entry name" value="RNASE_H_1"/>
    <property type="match status" value="1"/>
</dbReference>
<feature type="compositionally biased region" description="Polar residues" evidence="2">
    <location>
        <begin position="103"/>
        <end position="112"/>
    </location>
</feature>
<dbReference type="PANTHER" id="PTHR48475">
    <property type="entry name" value="RIBONUCLEASE H"/>
    <property type="match status" value="1"/>
</dbReference>
<gene>
    <name evidence="5" type="ORF">LE_TR3781_c1_g1_i1_g.12510</name>
</gene>
<dbReference type="Gene3D" id="3.30.70.270">
    <property type="match status" value="2"/>
</dbReference>
<dbReference type="GO" id="GO:0006310">
    <property type="term" value="P:DNA recombination"/>
    <property type="evidence" value="ECO:0007669"/>
    <property type="project" value="UniProtKB-KW"/>
</dbReference>
<dbReference type="GO" id="GO:0004523">
    <property type="term" value="F:RNA-DNA hybrid ribonuclease activity"/>
    <property type="evidence" value="ECO:0007669"/>
    <property type="project" value="InterPro"/>
</dbReference>
<protein>
    <submittedName>
        <fullName evidence="5">Retrovirus-related Pol polyprotein from transposon opus</fullName>
    </submittedName>
</protein>
<dbReference type="Gene3D" id="3.10.20.370">
    <property type="match status" value="1"/>
</dbReference>
<dbReference type="InterPro" id="IPR002156">
    <property type="entry name" value="RNaseH_domain"/>
</dbReference>
<feature type="region of interest" description="Disordered" evidence="2">
    <location>
        <begin position="1"/>
        <end position="63"/>
    </location>
</feature>
<dbReference type="Pfam" id="PF00078">
    <property type="entry name" value="RVT_1"/>
    <property type="match status" value="1"/>
</dbReference>
<dbReference type="SUPFAM" id="SSF53098">
    <property type="entry name" value="Ribonuclease H-like"/>
    <property type="match status" value="1"/>
</dbReference>
<evidence type="ECO:0000259" key="4">
    <source>
        <dbReference type="PROSITE" id="PS50879"/>
    </source>
</evidence>
<feature type="region of interest" description="Disordered" evidence="2">
    <location>
        <begin position="489"/>
        <end position="561"/>
    </location>
</feature>
<feature type="region of interest" description="Disordered" evidence="2">
    <location>
        <begin position="406"/>
        <end position="470"/>
    </location>
</feature>
<dbReference type="Pfam" id="PF13456">
    <property type="entry name" value="RVT_3"/>
    <property type="match status" value="1"/>
</dbReference>
<accession>A0A1J3HXG1</accession>
<name>A0A1J3HXG1_NOCCA</name>
<dbReference type="Gene3D" id="3.10.10.10">
    <property type="entry name" value="HIV Type 1 Reverse Transcriptase, subunit A, domain 1"/>
    <property type="match status" value="1"/>
</dbReference>
<keyword evidence="1" id="KW-0233">DNA recombination</keyword>
<feature type="region of interest" description="Disordered" evidence="2">
    <location>
        <begin position="103"/>
        <end position="146"/>
    </location>
</feature>
<feature type="domain" description="Reverse transcriptase" evidence="3">
    <location>
        <begin position="874"/>
        <end position="1052"/>
    </location>
</feature>
<dbReference type="InterPro" id="IPR000477">
    <property type="entry name" value="RT_dom"/>
</dbReference>
<dbReference type="Gene3D" id="3.30.420.10">
    <property type="entry name" value="Ribonuclease H-like superfamily/Ribonuclease H"/>
    <property type="match status" value="1"/>
</dbReference>
<dbReference type="InterPro" id="IPR012337">
    <property type="entry name" value="RNaseH-like_sf"/>
</dbReference>
<evidence type="ECO:0000256" key="1">
    <source>
        <dbReference type="ARBA" id="ARBA00023172"/>
    </source>
</evidence>
<dbReference type="PROSITE" id="PS50878">
    <property type="entry name" value="RT_POL"/>
    <property type="match status" value="1"/>
</dbReference>
<feature type="compositionally biased region" description="Basic and acidic residues" evidence="2">
    <location>
        <begin position="503"/>
        <end position="540"/>
    </location>
</feature>
<evidence type="ECO:0000259" key="3">
    <source>
        <dbReference type="PROSITE" id="PS50878"/>
    </source>
</evidence>
<dbReference type="CDD" id="cd01647">
    <property type="entry name" value="RT_LTR"/>
    <property type="match status" value="1"/>
</dbReference>
<dbReference type="SUPFAM" id="SSF50630">
    <property type="entry name" value="Acid proteases"/>
    <property type="match status" value="1"/>
</dbReference>
<dbReference type="InterPro" id="IPR041577">
    <property type="entry name" value="RT_RNaseH_2"/>
</dbReference>
<dbReference type="SUPFAM" id="SSF56672">
    <property type="entry name" value="DNA/RNA polymerases"/>
    <property type="match status" value="1"/>
</dbReference>
<dbReference type="Pfam" id="PF03732">
    <property type="entry name" value="Retrotrans_gag"/>
    <property type="match status" value="1"/>
</dbReference>
<sequence>MSTEPNAALHPPTQGMTVNSTSTSALPFIGPINQTDATHGEFEQRPPTPPTRPEGQAELSSEHPGTATLLHALLTRFDDFAKGTDHRFNSLFAAQLASQSRITELQASQASPESRHTPRPLPTQRTLAYDNPTPPTNLIRTNDPRPISYPQHGAEQGGHEAEMERMKDQLYHMSSQIHQATSSAPEIDRVLREAQNIPFTEQVARTVVHHPGKLKISAYEGNTDPRQYLTAFCIAMGRTRFSDEERDAGFCQLFVENLSGSALTWFSRLRANSIDSYHQLTTAFLKQYSMYIRQGTSCADLWALTQGPKESLRSFIDRFKNVASRLTATTVETLPALIKGLWYESAFRYDLKLNEPRNLEDALCRANIFIEMEEEKIVLAKIHTPIKAPPIKEKTREDYYEPRQHYDKGYQHNEKRQTNCYVGNDRSSGNDRPNGSDRPSKSSQPWNKYVRKDDPRPNQPFCEFHKKPGHATAQCRHLQEYLLGKFTRGEIGEPSPSSNAREIGYHNAEDRRERQPAENENRETTLRGPDPQKRSHEESNSRSTPPPPPRRRINMIMGGLPTCNDSVRSIKEYGRKTITSQQWTQNIGSDLNDPSSIVFRESDTHGLHTPHNDPLVIELMIGDCDVSRILIDTGSTVDLIFEETLRKMELQGYRIKPNKKPLTGFSGETTMTVGTIKLPVRVGRVTKIVKFAVVDKPAIYNAIMGTPWLHAMQATPSTYHQCLKFPTPDGPVTVRGNQEMSRICFVAEHKLRHSSHACVITRSAATICAELPSQSEPPRELVVQENIDPSDPTRCVGIGTEISADLRGELLIFLHQNASTFAWSTEDMVGINPAIANHELNVDPTYKPIKQKRRKLGQDRAKAVNEEVERLSKAGSIVEVRYPEWLANPVVVKKKSGKWRVCVDFTDLNKACPKDSYPLPHIDRLVEATAGNELLSFMDAFSGYNQIQMHPDDREKTAFITDRGTYCYRVMPFGLKNAGATYQRLVNKMFADQLGQTMEVYIDDMLVKSRHAEEHIGHLRTCFGSLNEHGMKLNPTKCTFAVTSGEFLGYIVTKRGIEANPHKIKAVLDLPSPKNTREVQRLTGRIAALNRFISRSTDKCLPFYQLLRGNKRFEWDAQCEDAFQELKLYLSTPPVLSQPEQGETLYLYISVSRSAVSSVLVREDRGEQKPIFYISKTLDDTETRYPTLEKLALSVVTSARKLRPYFQSHSVIVLTNLPLRTILHSPTQSGRLAKWAVELSEYDIEYRNRTCAKSQVLANFLIELPPEMLPADPSTPKNWCLHADGSSSRNGSGIGIRLESPTGEILEQSFRLAFSASNNEAEYEALLAGLRLAKAMGAENIQAYCDSQLVANQYSGEYTAKSDRMDAYLTLVRQLANEFETFALTKIPRSDNSSADALAALASTSDPDLKRVIPVESINRPSIALDLYDSTMTIVALEPGIDDAEEVNEPIDAEQVLRPED</sequence>
<dbReference type="InterPro" id="IPR021109">
    <property type="entry name" value="Peptidase_aspartic_dom_sf"/>
</dbReference>
<dbReference type="CDD" id="cd09279">
    <property type="entry name" value="RNase_HI_like"/>
    <property type="match status" value="1"/>
</dbReference>
<dbReference type="InterPro" id="IPR043502">
    <property type="entry name" value="DNA/RNA_pol_sf"/>
</dbReference>
<feature type="compositionally biased region" description="Polar residues" evidence="2">
    <location>
        <begin position="14"/>
        <end position="25"/>
    </location>
</feature>
<evidence type="ECO:0000256" key="2">
    <source>
        <dbReference type="SAM" id="MobiDB-lite"/>
    </source>
</evidence>
<reference evidence="5" key="1">
    <citation type="submission" date="2016-07" db="EMBL/GenBank/DDBJ databases">
        <title>De novo transcriptome assembly of four accessions of the metal hyperaccumulator plant Noccaea caerulescens.</title>
        <authorList>
            <person name="Blande D."/>
            <person name="Halimaa P."/>
            <person name="Tervahauta A.I."/>
            <person name="Aarts M.G."/>
            <person name="Karenlampi S.O."/>
        </authorList>
    </citation>
    <scope>NUCLEOTIDE SEQUENCE</scope>
</reference>
<dbReference type="CDD" id="cd00303">
    <property type="entry name" value="retropepsin_like"/>
    <property type="match status" value="1"/>
</dbReference>
<dbReference type="Gene3D" id="2.40.70.10">
    <property type="entry name" value="Acid Proteases"/>
    <property type="match status" value="1"/>
</dbReference>
<dbReference type="GO" id="GO:0003676">
    <property type="term" value="F:nucleic acid binding"/>
    <property type="evidence" value="ECO:0007669"/>
    <property type="project" value="InterPro"/>
</dbReference>
<organism evidence="5">
    <name type="scientific">Noccaea caerulescens</name>
    <name type="common">Alpine penny-cress</name>
    <name type="synonym">Thlaspi caerulescens</name>
    <dbReference type="NCBI Taxonomy" id="107243"/>
    <lineage>
        <taxon>Eukaryota</taxon>
        <taxon>Viridiplantae</taxon>
        <taxon>Streptophyta</taxon>
        <taxon>Embryophyta</taxon>
        <taxon>Tracheophyta</taxon>
        <taxon>Spermatophyta</taxon>
        <taxon>Magnoliopsida</taxon>
        <taxon>eudicotyledons</taxon>
        <taxon>Gunneridae</taxon>
        <taxon>Pentapetalae</taxon>
        <taxon>rosids</taxon>
        <taxon>malvids</taxon>
        <taxon>Brassicales</taxon>
        <taxon>Brassicaceae</taxon>
        <taxon>Coluteocarpeae</taxon>
        <taxon>Noccaea</taxon>
    </lineage>
</organism>